<dbReference type="InterPro" id="IPR050237">
    <property type="entry name" value="ATP-dep_AMP-bd_enzyme"/>
</dbReference>
<keyword evidence="3" id="KW-1185">Reference proteome</keyword>
<dbReference type="NCBIfam" id="NF006754">
    <property type="entry name" value="PRK09274.1"/>
    <property type="match status" value="1"/>
</dbReference>
<dbReference type="AlphaFoldDB" id="A0A517Z9C0"/>
<proteinExistence type="predicted"/>
<dbReference type="InterPro" id="IPR000873">
    <property type="entry name" value="AMP-dep_synth/lig_dom"/>
</dbReference>
<dbReference type="EMBL" id="CP036275">
    <property type="protein sequence ID" value="QDU39078.1"/>
    <property type="molecule type" value="Genomic_DNA"/>
</dbReference>
<evidence type="ECO:0000259" key="1">
    <source>
        <dbReference type="Pfam" id="PF00501"/>
    </source>
</evidence>
<feature type="domain" description="AMP-dependent synthetase/ligase" evidence="1">
    <location>
        <begin position="28"/>
        <end position="417"/>
    </location>
</feature>
<dbReference type="InterPro" id="IPR045851">
    <property type="entry name" value="AMP-bd_C_sf"/>
</dbReference>
<dbReference type="Gene3D" id="3.30.300.30">
    <property type="match status" value="1"/>
</dbReference>
<sequence>MSSSTADSGSTTQAGSADRLCNIAQRLRESAVKAPDTRAVIQPLGRDRDGNYRYAEWTFAELDRESDRLAAGLREFGVEPGDRMVLFVPFSREFIALTFALYKVGATIVLIDPGMGRTNIFRCLEEVDPHGFVAVPIVHAVRLAKRKLFPNARKNVTVGRRWFWGGTTYEKLRSRETDTVEIAPTRACDPAAVIFTSGSTGAPKGVLYEHGMFDAQVDLIRDFYGIEPGEVDLPGFPLFGLFNAAMGVTTVIPDMDPTKPARVDPERMIAHIRDHQVTQAFGSPAFWNRVGRYCTANEVTLPTIRRGLSAGGPVPNHVLERMSRTFVGEGAALHTPYGATESLPVASISSAEVLQETAEQTRQGAGTCVGHCFPGVEVKLIEINDGPIAAMSDARDCAPGEIGEIVVRSPSVTREYYRRPDATALAKIPDPNDDGRPVFWHRIGDVGYLDDEGRLWFCGRKAHIVVCGGERMFSVRCEAIFNCHPRVYRSALVGLGEAPDQRPVIVVEPEEDQFPESPADKEQLRGELLELAAASPLTQRIRDVLFHRSLPVDTRHNVKINRELLAEWAAGQEVGSRK</sequence>
<evidence type="ECO:0000313" key="3">
    <source>
        <dbReference type="Proteomes" id="UP000320496"/>
    </source>
</evidence>
<evidence type="ECO:0000313" key="2">
    <source>
        <dbReference type="EMBL" id="QDU39078.1"/>
    </source>
</evidence>
<dbReference type="SUPFAM" id="SSF56801">
    <property type="entry name" value="Acetyl-CoA synthetase-like"/>
    <property type="match status" value="1"/>
</dbReference>
<dbReference type="InterPro" id="IPR020845">
    <property type="entry name" value="AMP-binding_CS"/>
</dbReference>
<protein>
    <submittedName>
        <fullName evidence="2">Long-chain-fatty-acid--CoA ligase FadD13</fullName>
        <ecNumber evidence="2">6.2.1.3</ecNumber>
    </submittedName>
</protein>
<dbReference type="EC" id="6.2.1.3" evidence="2"/>
<dbReference type="KEGG" id="mri:Mal4_34130"/>
<dbReference type="Pfam" id="PF00501">
    <property type="entry name" value="AMP-binding"/>
    <property type="match status" value="1"/>
</dbReference>
<dbReference type="CDD" id="cd05910">
    <property type="entry name" value="FACL_like_1"/>
    <property type="match status" value="1"/>
</dbReference>
<dbReference type="InterPro" id="IPR042099">
    <property type="entry name" value="ANL_N_sf"/>
</dbReference>
<gene>
    <name evidence="2" type="ORF">Mal4_34130</name>
</gene>
<dbReference type="PANTHER" id="PTHR43767">
    <property type="entry name" value="LONG-CHAIN-FATTY-ACID--COA LIGASE"/>
    <property type="match status" value="1"/>
</dbReference>
<dbReference type="GO" id="GO:0004467">
    <property type="term" value="F:long-chain fatty acid-CoA ligase activity"/>
    <property type="evidence" value="ECO:0007669"/>
    <property type="project" value="UniProtKB-EC"/>
</dbReference>
<dbReference type="Proteomes" id="UP000320496">
    <property type="component" value="Chromosome"/>
</dbReference>
<keyword evidence="2" id="KW-0436">Ligase</keyword>
<reference evidence="2 3" key="1">
    <citation type="submission" date="2019-02" db="EMBL/GenBank/DDBJ databases">
        <title>Deep-cultivation of Planctomycetes and their phenomic and genomic characterization uncovers novel biology.</title>
        <authorList>
            <person name="Wiegand S."/>
            <person name="Jogler M."/>
            <person name="Boedeker C."/>
            <person name="Pinto D."/>
            <person name="Vollmers J."/>
            <person name="Rivas-Marin E."/>
            <person name="Kohn T."/>
            <person name="Peeters S.H."/>
            <person name="Heuer A."/>
            <person name="Rast P."/>
            <person name="Oberbeckmann S."/>
            <person name="Bunk B."/>
            <person name="Jeske O."/>
            <person name="Meyerdierks A."/>
            <person name="Storesund J.E."/>
            <person name="Kallscheuer N."/>
            <person name="Luecker S."/>
            <person name="Lage O.M."/>
            <person name="Pohl T."/>
            <person name="Merkel B.J."/>
            <person name="Hornburger P."/>
            <person name="Mueller R.-W."/>
            <person name="Bruemmer F."/>
            <person name="Labrenz M."/>
            <person name="Spormann A.M."/>
            <person name="Op den Camp H."/>
            <person name="Overmann J."/>
            <person name="Amann R."/>
            <person name="Jetten M.S.M."/>
            <person name="Mascher T."/>
            <person name="Medema M.H."/>
            <person name="Devos D.P."/>
            <person name="Kaster A.-K."/>
            <person name="Ovreas L."/>
            <person name="Rohde M."/>
            <person name="Galperin M.Y."/>
            <person name="Jogler C."/>
        </authorList>
    </citation>
    <scope>NUCLEOTIDE SEQUENCE [LARGE SCALE GENOMIC DNA]</scope>
    <source>
        <strain evidence="2 3">Mal4</strain>
    </source>
</reference>
<accession>A0A517Z9C0</accession>
<dbReference type="PANTHER" id="PTHR43767:SF1">
    <property type="entry name" value="NONRIBOSOMAL PEPTIDE SYNTHASE PES1 (EUROFUNG)-RELATED"/>
    <property type="match status" value="1"/>
</dbReference>
<dbReference type="RefSeq" id="WP_231746554.1">
    <property type="nucleotide sequence ID" value="NZ_CP036275.1"/>
</dbReference>
<dbReference type="PROSITE" id="PS00455">
    <property type="entry name" value="AMP_BINDING"/>
    <property type="match status" value="1"/>
</dbReference>
<dbReference type="Gene3D" id="3.40.50.12780">
    <property type="entry name" value="N-terminal domain of ligase-like"/>
    <property type="match status" value="1"/>
</dbReference>
<organism evidence="2 3">
    <name type="scientific">Maioricimonas rarisocia</name>
    <dbReference type="NCBI Taxonomy" id="2528026"/>
    <lineage>
        <taxon>Bacteria</taxon>
        <taxon>Pseudomonadati</taxon>
        <taxon>Planctomycetota</taxon>
        <taxon>Planctomycetia</taxon>
        <taxon>Planctomycetales</taxon>
        <taxon>Planctomycetaceae</taxon>
        <taxon>Maioricimonas</taxon>
    </lineage>
</organism>
<name>A0A517Z9C0_9PLAN</name>